<reference evidence="1 2" key="1">
    <citation type="submission" date="2014-02" db="EMBL/GenBank/DDBJ databases">
        <title>The small core and large imbalanced accessory genome model reveals a collaborative survival strategy of Sorangium cellulosum strains in nature.</title>
        <authorList>
            <person name="Han K."/>
            <person name="Peng R."/>
            <person name="Blom J."/>
            <person name="Li Y.-Z."/>
        </authorList>
    </citation>
    <scope>NUCLEOTIDE SEQUENCE [LARGE SCALE GENOMIC DNA]</scope>
    <source>
        <strain evidence="1 2">So0011-07</strain>
    </source>
</reference>
<gene>
    <name evidence="1" type="ORF">BE17_18255</name>
</gene>
<sequence>MVVDIRQMNAICVLGWVDRLHIAVWRGSGVDESHMFYREMKAGIARFGSGVGHLAVIEPGTPLPPPEARKTIARVFNEHPGAVSAVSVASEGQGFFASAVRSVATGLMMLARTPVPFRLSGSVVDSAAFLSKHIVSPDGAPHDGRIYVHAVLEMRRKLHQQLPRSA</sequence>
<accession>A0A150SSC9</accession>
<dbReference type="Proteomes" id="UP000075635">
    <property type="component" value="Unassembled WGS sequence"/>
</dbReference>
<protein>
    <submittedName>
        <fullName evidence="1">Uncharacterized protein</fullName>
    </submittedName>
</protein>
<evidence type="ECO:0000313" key="1">
    <source>
        <dbReference type="EMBL" id="KYF95366.1"/>
    </source>
</evidence>
<evidence type="ECO:0000313" key="2">
    <source>
        <dbReference type="Proteomes" id="UP000075635"/>
    </source>
</evidence>
<name>A0A150SSC9_SORCE</name>
<comment type="caution">
    <text evidence="1">The sequence shown here is derived from an EMBL/GenBank/DDBJ whole genome shotgun (WGS) entry which is preliminary data.</text>
</comment>
<dbReference type="EMBL" id="JEMB01000647">
    <property type="protein sequence ID" value="KYF95366.1"/>
    <property type="molecule type" value="Genomic_DNA"/>
</dbReference>
<proteinExistence type="predicted"/>
<organism evidence="1 2">
    <name type="scientific">Sorangium cellulosum</name>
    <name type="common">Polyangium cellulosum</name>
    <dbReference type="NCBI Taxonomy" id="56"/>
    <lineage>
        <taxon>Bacteria</taxon>
        <taxon>Pseudomonadati</taxon>
        <taxon>Myxococcota</taxon>
        <taxon>Polyangia</taxon>
        <taxon>Polyangiales</taxon>
        <taxon>Polyangiaceae</taxon>
        <taxon>Sorangium</taxon>
    </lineage>
</organism>
<dbReference type="AlphaFoldDB" id="A0A150SSC9"/>